<reference evidence="3" key="1">
    <citation type="submission" date="2013-09" db="EMBL/GenBank/DDBJ databases">
        <title>Corchorus olitorius genome sequencing.</title>
        <authorList>
            <person name="Alam M."/>
            <person name="Haque M.S."/>
            <person name="Islam M.S."/>
            <person name="Emdad E.M."/>
            <person name="Islam M.M."/>
            <person name="Ahmed B."/>
            <person name="Halim A."/>
            <person name="Hossen Q.M.M."/>
            <person name="Hossain M.Z."/>
            <person name="Ahmed R."/>
            <person name="Khan M.M."/>
            <person name="Islam R."/>
            <person name="Rashid M.M."/>
            <person name="Khan S.A."/>
            <person name="Rahman M.S."/>
            <person name="Alam M."/>
            <person name="Yahiya A.S."/>
            <person name="Khan M.S."/>
            <person name="Azam M.S."/>
            <person name="Haque T."/>
            <person name="Lashkar M.Z.H."/>
            <person name="Akhand A.I."/>
            <person name="Morshed G."/>
            <person name="Roy S."/>
            <person name="Uddin K.S."/>
            <person name="Rabeya T."/>
            <person name="Hossain A.S."/>
            <person name="Chowdhury A."/>
            <person name="Snigdha A.R."/>
            <person name="Mortoza M.S."/>
            <person name="Matin S.A."/>
            <person name="Hoque S.M.E."/>
            <person name="Islam M.K."/>
            <person name="Roy D.K."/>
            <person name="Haider R."/>
            <person name="Moosa M.M."/>
            <person name="Elias S.M."/>
            <person name="Hasan A.M."/>
            <person name="Jahan S."/>
            <person name="Shafiuddin M."/>
            <person name="Mahmood N."/>
            <person name="Shommy N.S."/>
        </authorList>
    </citation>
    <scope>NUCLEOTIDE SEQUENCE [LARGE SCALE GENOMIC DNA]</scope>
    <source>
        <strain evidence="3">cv. O-4</strain>
    </source>
</reference>
<comment type="caution">
    <text evidence="2">The sequence shown here is derived from an EMBL/GenBank/DDBJ whole genome shotgun (WGS) entry which is preliminary data.</text>
</comment>
<accession>A0A1R3IFY6</accession>
<dbReference type="EMBL" id="AWUE01018264">
    <property type="protein sequence ID" value="OMO81502.1"/>
    <property type="molecule type" value="Genomic_DNA"/>
</dbReference>
<feature type="compositionally biased region" description="Gly residues" evidence="1">
    <location>
        <begin position="1"/>
        <end position="10"/>
    </location>
</feature>
<sequence>MAPSEGGKGNGAMPSEGGISGHSLPRSLPFHFNNVDEFGKPACLSQFWSVVSFAG</sequence>
<feature type="region of interest" description="Disordered" evidence="1">
    <location>
        <begin position="1"/>
        <end position="21"/>
    </location>
</feature>
<protein>
    <submittedName>
        <fullName evidence="2">Uncharacterized protein</fullName>
    </submittedName>
</protein>
<evidence type="ECO:0000313" key="3">
    <source>
        <dbReference type="Proteomes" id="UP000187203"/>
    </source>
</evidence>
<dbReference type="Proteomes" id="UP000187203">
    <property type="component" value="Unassembled WGS sequence"/>
</dbReference>
<evidence type="ECO:0000313" key="2">
    <source>
        <dbReference type="EMBL" id="OMO81502.1"/>
    </source>
</evidence>
<name>A0A1R3IFY6_9ROSI</name>
<proteinExistence type="predicted"/>
<dbReference type="AlphaFoldDB" id="A0A1R3IFY6"/>
<evidence type="ECO:0000256" key="1">
    <source>
        <dbReference type="SAM" id="MobiDB-lite"/>
    </source>
</evidence>
<keyword evidence="3" id="KW-1185">Reference proteome</keyword>
<organism evidence="2 3">
    <name type="scientific">Corchorus olitorius</name>
    <dbReference type="NCBI Taxonomy" id="93759"/>
    <lineage>
        <taxon>Eukaryota</taxon>
        <taxon>Viridiplantae</taxon>
        <taxon>Streptophyta</taxon>
        <taxon>Embryophyta</taxon>
        <taxon>Tracheophyta</taxon>
        <taxon>Spermatophyta</taxon>
        <taxon>Magnoliopsida</taxon>
        <taxon>eudicotyledons</taxon>
        <taxon>Gunneridae</taxon>
        <taxon>Pentapetalae</taxon>
        <taxon>rosids</taxon>
        <taxon>malvids</taxon>
        <taxon>Malvales</taxon>
        <taxon>Malvaceae</taxon>
        <taxon>Grewioideae</taxon>
        <taxon>Apeibeae</taxon>
        <taxon>Corchorus</taxon>
    </lineage>
</organism>
<gene>
    <name evidence="2" type="ORF">COLO4_23560</name>
</gene>